<keyword evidence="2" id="KW-1185">Reference proteome</keyword>
<protein>
    <recommendedName>
        <fullName evidence="3">Lipid A biosynthesis lauroyl acyltransferase</fullName>
    </recommendedName>
</protein>
<dbReference type="AlphaFoldDB" id="A0A918MNE7"/>
<organism evidence="1 2">
    <name type="scientific">Gemmobacter lanyuensis</name>
    <dbReference type="NCBI Taxonomy" id="1054497"/>
    <lineage>
        <taxon>Bacteria</taxon>
        <taxon>Pseudomonadati</taxon>
        <taxon>Pseudomonadota</taxon>
        <taxon>Alphaproteobacteria</taxon>
        <taxon>Rhodobacterales</taxon>
        <taxon>Paracoccaceae</taxon>
        <taxon>Gemmobacter</taxon>
    </lineage>
</organism>
<proteinExistence type="predicted"/>
<accession>A0A918MNE7</accession>
<name>A0A918MNE7_9RHOB</name>
<reference evidence="1" key="2">
    <citation type="submission" date="2020-09" db="EMBL/GenBank/DDBJ databases">
        <authorList>
            <person name="Sun Q."/>
            <person name="Kim S."/>
        </authorList>
    </citation>
    <scope>NUCLEOTIDE SEQUENCE</scope>
    <source>
        <strain evidence="1">KCTC 23714</strain>
    </source>
</reference>
<reference evidence="1" key="1">
    <citation type="journal article" date="2014" name="Int. J. Syst. Evol. Microbiol.">
        <title>Complete genome sequence of Corynebacterium casei LMG S-19264T (=DSM 44701T), isolated from a smear-ripened cheese.</title>
        <authorList>
            <consortium name="US DOE Joint Genome Institute (JGI-PGF)"/>
            <person name="Walter F."/>
            <person name="Albersmeier A."/>
            <person name="Kalinowski J."/>
            <person name="Ruckert C."/>
        </authorList>
    </citation>
    <scope>NUCLEOTIDE SEQUENCE</scope>
    <source>
        <strain evidence="1">KCTC 23714</strain>
    </source>
</reference>
<evidence type="ECO:0008006" key="3">
    <source>
        <dbReference type="Google" id="ProtNLM"/>
    </source>
</evidence>
<comment type="caution">
    <text evidence="1">The sequence shown here is derived from an EMBL/GenBank/DDBJ whole genome shotgun (WGS) entry which is preliminary data.</text>
</comment>
<gene>
    <name evidence="1" type="ORF">GCM10011452_30210</name>
</gene>
<evidence type="ECO:0000313" key="1">
    <source>
        <dbReference type="EMBL" id="GGW39801.1"/>
    </source>
</evidence>
<dbReference type="Proteomes" id="UP000628984">
    <property type="component" value="Unassembled WGS sequence"/>
</dbReference>
<evidence type="ECO:0000313" key="2">
    <source>
        <dbReference type="Proteomes" id="UP000628984"/>
    </source>
</evidence>
<sequence>MTDPAYSAPHHAGAMGSLVEKLDWLREHARERQPDARLVDWGRRHLDLTGDDLAPWVARAWWGIAAGELLRVYLYTRKQRHEALALLENPDWSDIEHAQASGGVILAASHLGPPKFGMNALLTRSGNPLILTNRRDMPDWLPDLSDLLIDPATADRAQIMLRAALHLRQGGLVYAAPDGGFSGAIIELQAFNRSWRFSPGLAALARIIRRPAFTTLALWEGNAIRLRTRPVPAPDDDLPPDAWHRAWIESHWQHAAEIIRSSPENLRFLCSMFRKEFGT</sequence>
<dbReference type="EMBL" id="BMYQ01000011">
    <property type="protein sequence ID" value="GGW39801.1"/>
    <property type="molecule type" value="Genomic_DNA"/>
</dbReference>
<dbReference type="RefSeq" id="WP_189634707.1">
    <property type="nucleotide sequence ID" value="NZ_BMYQ01000011.1"/>
</dbReference>